<dbReference type="RefSeq" id="WP_341472184.1">
    <property type="nucleotide sequence ID" value="NZ_CP128402.1"/>
</dbReference>
<evidence type="ECO:0000313" key="2">
    <source>
        <dbReference type="EMBL" id="WJW70314.1"/>
    </source>
</evidence>
<keyword evidence="1" id="KW-0472">Membrane</keyword>
<accession>A0ABY9BAW1</accession>
<name>A0ABY9BAW1_9CHLR</name>
<proteinExistence type="predicted"/>
<keyword evidence="1" id="KW-1133">Transmembrane helix</keyword>
<evidence type="ECO:0000256" key="1">
    <source>
        <dbReference type="SAM" id="Phobius"/>
    </source>
</evidence>
<protein>
    <recommendedName>
        <fullName evidence="4">VWFA domain-containing protein</fullName>
    </recommendedName>
</protein>
<feature type="transmembrane region" description="Helical" evidence="1">
    <location>
        <begin position="51"/>
        <end position="75"/>
    </location>
</feature>
<dbReference type="EMBL" id="CP128402">
    <property type="protein sequence ID" value="WJW70314.1"/>
    <property type="molecule type" value="Genomic_DNA"/>
</dbReference>
<dbReference type="Gene3D" id="3.40.50.410">
    <property type="entry name" value="von Willebrand factor, type A domain"/>
    <property type="match status" value="1"/>
</dbReference>
<evidence type="ECO:0000313" key="3">
    <source>
        <dbReference type="Proteomes" id="UP001431572"/>
    </source>
</evidence>
<dbReference type="InterPro" id="IPR036465">
    <property type="entry name" value="vWFA_dom_sf"/>
</dbReference>
<evidence type="ECO:0008006" key="4">
    <source>
        <dbReference type="Google" id="ProtNLM"/>
    </source>
</evidence>
<gene>
    <name evidence="2" type="ORF">OZ401_005045</name>
</gene>
<keyword evidence="2" id="KW-0614">Plasmid</keyword>
<dbReference type="SUPFAM" id="SSF53300">
    <property type="entry name" value="vWA-like"/>
    <property type="match status" value="1"/>
</dbReference>
<dbReference type="Proteomes" id="UP001431572">
    <property type="component" value="Plasmid unnamed2"/>
</dbReference>
<geneLocation type="plasmid" evidence="2 3">
    <name>unnamed2</name>
</geneLocation>
<organism evidence="2 3">
    <name type="scientific">Candidatus Chlorohelix allophototropha</name>
    <dbReference type="NCBI Taxonomy" id="3003348"/>
    <lineage>
        <taxon>Bacteria</taxon>
        <taxon>Bacillati</taxon>
        <taxon>Chloroflexota</taxon>
        <taxon>Chloroflexia</taxon>
        <taxon>Candidatus Chloroheliales</taxon>
        <taxon>Candidatus Chloroheliaceae</taxon>
        <taxon>Candidatus Chlorohelix</taxon>
    </lineage>
</organism>
<reference evidence="2" key="1">
    <citation type="journal article" date="2024" name="Nature">
        <title>Anoxygenic phototroph of the Chloroflexota uses a type I reaction centre.</title>
        <authorList>
            <person name="Tsuji J.M."/>
            <person name="Shaw N.A."/>
            <person name="Nagashima S."/>
            <person name="Venkiteswaran J.J."/>
            <person name="Schiff S.L."/>
            <person name="Watanabe T."/>
            <person name="Fukui M."/>
            <person name="Hanada S."/>
            <person name="Tank M."/>
            <person name="Neufeld J.D."/>
        </authorList>
    </citation>
    <scope>NUCLEOTIDE SEQUENCE</scope>
    <source>
        <strain evidence="2">L227-S17</strain>
    </source>
</reference>
<sequence>MILEVQIAGYGFLNAPPHLQIQLEEKRKDVARLESLLLTEESKSAIGKRKWALLIVSIISIVAFSSFIIVILITLPEKRTVYMMVDASDKMTTTLPQIRPRINLTTMSIPDGVDVGFAVFGGGFGTGGNCKDVSQLVPPSPKQDGIPLISKAVDSLIDLKPTGFGNLQYAATYALAQLAGRQGLQQILIITSSIDIRCGIPDRSEIENAASQKGISKLEIRVIAVGSVTEQEELILGKFTNNEYYILGSASELSSTIENVLKYPDFYYEHQRSTIKA</sequence>
<keyword evidence="3" id="KW-1185">Reference proteome</keyword>
<keyword evidence="1" id="KW-0812">Transmembrane</keyword>